<dbReference type="RefSeq" id="WP_065215824.1">
    <property type="nucleotide sequence ID" value="NZ_JAFBEY010000001.1"/>
</dbReference>
<keyword evidence="2" id="KW-1185">Reference proteome</keyword>
<gene>
    <name evidence="1" type="ORF">CBM15_06885</name>
</gene>
<reference evidence="1 2" key="1">
    <citation type="journal article" date="2017" name="Int. J. Syst. Evol. Microbiol.">
        <title>Solibacillus kalamii sp. nov., isolated from a high-efficiency particulate arrestance filter system used in the International Space Station.</title>
        <authorList>
            <person name="Checinska Sielaff A."/>
            <person name="Kumar R.M."/>
            <person name="Pal D."/>
            <person name="Mayilraj S."/>
            <person name="Venkateswaran K."/>
        </authorList>
    </citation>
    <scope>NUCLEOTIDE SEQUENCE [LARGE SCALE GENOMIC DNA]</scope>
    <source>
        <strain evidence="1 2">ISSFR-015</strain>
    </source>
</reference>
<accession>A0ABX3ZKH3</accession>
<dbReference type="Proteomes" id="UP000196594">
    <property type="component" value="Unassembled WGS sequence"/>
</dbReference>
<proteinExistence type="predicted"/>
<evidence type="ECO:0000313" key="2">
    <source>
        <dbReference type="Proteomes" id="UP000196594"/>
    </source>
</evidence>
<organism evidence="1 2">
    <name type="scientific">Solibacillus kalamii</name>
    <dbReference type="NCBI Taxonomy" id="1748298"/>
    <lineage>
        <taxon>Bacteria</taxon>
        <taxon>Bacillati</taxon>
        <taxon>Bacillota</taxon>
        <taxon>Bacilli</taxon>
        <taxon>Bacillales</taxon>
        <taxon>Caryophanaceae</taxon>
        <taxon>Solibacillus</taxon>
    </lineage>
</organism>
<protein>
    <submittedName>
        <fullName evidence="1">cAMP-binding protein</fullName>
    </submittedName>
</protein>
<dbReference type="EMBL" id="NHNT01000002">
    <property type="protein sequence ID" value="OUZ40234.1"/>
    <property type="molecule type" value="Genomic_DNA"/>
</dbReference>
<name>A0ABX3ZKH3_9BACL</name>
<sequence>MGKKVSKANHGKTGVELISEAFGMSKNDSEALLAQASEVQTTDIPLQKDDVYARDSTTTTLNNLHEDNTSAILDRNGPR</sequence>
<comment type="caution">
    <text evidence="1">The sequence shown here is derived from an EMBL/GenBank/DDBJ whole genome shotgun (WGS) entry which is preliminary data.</text>
</comment>
<evidence type="ECO:0000313" key="1">
    <source>
        <dbReference type="EMBL" id="OUZ40234.1"/>
    </source>
</evidence>